<dbReference type="RefSeq" id="WP_256133869.1">
    <property type="nucleotide sequence ID" value="NZ_JANFXK010000103.1"/>
</dbReference>
<protein>
    <submittedName>
        <fullName evidence="1">Uncharacterized protein</fullName>
    </submittedName>
</protein>
<evidence type="ECO:0000313" key="1">
    <source>
        <dbReference type="EMBL" id="MCQ4638677.1"/>
    </source>
</evidence>
<reference evidence="1 2" key="1">
    <citation type="submission" date="2022-06" db="EMBL/GenBank/DDBJ databases">
        <title>Isolation of gut microbiota from human fecal samples.</title>
        <authorList>
            <person name="Pamer E.G."/>
            <person name="Barat B."/>
            <person name="Waligurski E."/>
            <person name="Medina S."/>
            <person name="Paddock L."/>
            <person name="Mostad J."/>
        </authorList>
    </citation>
    <scope>NUCLEOTIDE SEQUENCE [LARGE SCALE GENOMIC DNA]</scope>
    <source>
        <strain evidence="1 2">SL.3.17</strain>
    </source>
</reference>
<name>A0ABT1RTY5_9FIRM</name>
<proteinExistence type="predicted"/>
<sequence length="107" mass="12881">MEQEERMREVEQVLWDTINQQMWDYLRERVEYQELINEENKLLGESETVTLLLEGRRQGAITLSETETLVLEKALRVAGQKEEIERKELYYLGYIHCYRLAQRMGIL</sequence>
<gene>
    <name evidence="1" type="ORF">NE619_18280</name>
</gene>
<dbReference type="Proteomes" id="UP001524502">
    <property type="component" value="Unassembled WGS sequence"/>
</dbReference>
<comment type="caution">
    <text evidence="1">The sequence shown here is derived from an EMBL/GenBank/DDBJ whole genome shotgun (WGS) entry which is preliminary data.</text>
</comment>
<dbReference type="EMBL" id="JANFXK010000103">
    <property type="protein sequence ID" value="MCQ4638677.1"/>
    <property type="molecule type" value="Genomic_DNA"/>
</dbReference>
<organism evidence="1 2">
    <name type="scientific">Anaerovorax odorimutans</name>
    <dbReference type="NCBI Taxonomy" id="109327"/>
    <lineage>
        <taxon>Bacteria</taxon>
        <taxon>Bacillati</taxon>
        <taxon>Bacillota</taxon>
        <taxon>Clostridia</taxon>
        <taxon>Peptostreptococcales</taxon>
        <taxon>Anaerovoracaceae</taxon>
        <taxon>Anaerovorax</taxon>
    </lineage>
</organism>
<keyword evidence="2" id="KW-1185">Reference proteome</keyword>
<evidence type="ECO:0000313" key="2">
    <source>
        <dbReference type="Proteomes" id="UP001524502"/>
    </source>
</evidence>
<accession>A0ABT1RTY5</accession>